<organism evidence="2 3">
    <name type="scientific">Klenkia taihuensis</name>
    <dbReference type="NCBI Taxonomy" id="1225127"/>
    <lineage>
        <taxon>Bacteria</taxon>
        <taxon>Bacillati</taxon>
        <taxon>Actinomycetota</taxon>
        <taxon>Actinomycetes</taxon>
        <taxon>Geodermatophilales</taxon>
        <taxon>Geodermatophilaceae</taxon>
        <taxon>Klenkia</taxon>
    </lineage>
</organism>
<dbReference type="PANTHER" id="PTHR30388:SF6">
    <property type="entry name" value="XANTHINE DEHYDROGENASE SUBUNIT A-RELATED"/>
    <property type="match status" value="1"/>
</dbReference>
<feature type="domain" description="XdhC Rossmann" evidence="1">
    <location>
        <begin position="24"/>
        <end position="155"/>
    </location>
</feature>
<dbReference type="InterPro" id="IPR052698">
    <property type="entry name" value="MoCofactor_Util/Proc"/>
</dbReference>
<keyword evidence="3" id="KW-1185">Reference proteome</keyword>
<dbReference type="AlphaFoldDB" id="A0A1I1K7G5"/>
<evidence type="ECO:0000313" key="2">
    <source>
        <dbReference type="EMBL" id="SFC56927.1"/>
    </source>
</evidence>
<evidence type="ECO:0000259" key="1">
    <source>
        <dbReference type="Pfam" id="PF13478"/>
    </source>
</evidence>
<gene>
    <name evidence="2" type="ORF">SAMN05661030_1325</name>
</gene>
<dbReference type="PANTHER" id="PTHR30388">
    <property type="entry name" value="ALDEHYDE OXIDOREDUCTASE MOLYBDENUM COFACTOR ASSEMBLY PROTEIN"/>
    <property type="match status" value="1"/>
</dbReference>
<sequence length="170" mass="17450">MSDDPTCGVAHGHAPGEPAADRVLVAVFASPVAAALLRFGVECGFAPVLVEPGGREVDGLPGGTTRLTAVPAEPHADVVVCDHHRDELGEVLRDALATDTRWIGLMGNPRHEGPHVAALAALGVPPEEVARVHRPIGLDIGSRAPAEIAVSTLAGLLADRNGRSGGQLAR</sequence>
<dbReference type="Gene3D" id="3.40.50.720">
    <property type="entry name" value="NAD(P)-binding Rossmann-like Domain"/>
    <property type="match status" value="1"/>
</dbReference>
<dbReference type="RefSeq" id="WP_091555666.1">
    <property type="nucleotide sequence ID" value="NZ_BNAC01000003.1"/>
</dbReference>
<protein>
    <submittedName>
        <fullName evidence="2">Xanthine dehydrogenase accessory factor</fullName>
    </submittedName>
</protein>
<dbReference type="STRING" id="1225127.SAMN05661030_1325"/>
<reference evidence="3" key="1">
    <citation type="submission" date="2016-10" db="EMBL/GenBank/DDBJ databases">
        <authorList>
            <person name="Varghese N."/>
            <person name="Submissions S."/>
        </authorList>
    </citation>
    <scope>NUCLEOTIDE SEQUENCE [LARGE SCALE GENOMIC DNA]</scope>
    <source>
        <strain evidence="3">DSM 45962</strain>
    </source>
</reference>
<evidence type="ECO:0000313" key="3">
    <source>
        <dbReference type="Proteomes" id="UP000199022"/>
    </source>
</evidence>
<dbReference type="Pfam" id="PF13478">
    <property type="entry name" value="XdhC_C"/>
    <property type="match status" value="1"/>
</dbReference>
<dbReference type="EMBL" id="FOMD01000001">
    <property type="protein sequence ID" value="SFC56927.1"/>
    <property type="molecule type" value="Genomic_DNA"/>
</dbReference>
<proteinExistence type="predicted"/>
<name>A0A1I1K7G5_9ACTN</name>
<dbReference type="InterPro" id="IPR027051">
    <property type="entry name" value="XdhC_Rossmann_dom"/>
</dbReference>
<accession>A0A1I1K7G5</accession>
<dbReference type="OrthoDB" id="5242066at2"/>
<dbReference type="Proteomes" id="UP000199022">
    <property type="component" value="Unassembled WGS sequence"/>
</dbReference>